<feature type="domain" description="MI" evidence="8">
    <location>
        <begin position="279"/>
        <end position="395"/>
    </location>
</feature>
<keyword evidence="10" id="KW-1185">Reference proteome</keyword>
<dbReference type="AlphaFoldDB" id="A0ABD2ZN20"/>
<dbReference type="PANTHER" id="PTHR18034:SF3">
    <property type="entry name" value="PRE-MRNA-SPLICING FACTOR CWC22 HOMOLOG"/>
    <property type="match status" value="1"/>
</dbReference>
<gene>
    <name evidence="9" type="ORF">ACH5RR_018683</name>
</gene>
<keyword evidence="4" id="KW-0810">Translation regulation</keyword>
<evidence type="ECO:0000256" key="2">
    <source>
        <dbReference type="ARBA" id="ARBA00006856"/>
    </source>
</evidence>
<keyword evidence="5" id="KW-0508">mRNA splicing</keyword>
<dbReference type="SUPFAM" id="SSF48371">
    <property type="entry name" value="ARM repeat"/>
    <property type="match status" value="1"/>
</dbReference>
<feature type="compositionally biased region" description="Polar residues" evidence="7">
    <location>
        <begin position="489"/>
        <end position="498"/>
    </location>
</feature>
<keyword evidence="6" id="KW-0539">Nucleus</keyword>
<evidence type="ECO:0000256" key="4">
    <source>
        <dbReference type="ARBA" id="ARBA00022845"/>
    </source>
</evidence>
<comment type="subcellular location">
    <subcellularLocation>
        <location evidence="1">Nucleus</location>
    </subcellularLocation>
</comment>
<dbReference type="Proteomes" id="UP001630127">
    <property type="component" value="Unassembled WGS sequence"/>
</dbReference>
<evidence type="ECO:0000259" key="8">
    <source>
        <dbReference type="PROSITE" id="PS51366"/>
    </source>
</evidence>
<dbReference type="InterPro" id="IPR050781">
    <property type="entry name" value="CWC22_splicing_factor"/>
</dbReference>
<evidence type="ECO:0000256" key="3">
    <source>
        <dbReference type="ARBA" id="ARBA00022664"/>
    </source>
</evidence>
<dbReference type="InterPro" id="IPR016024">
    <property type="entry name" value="ARM-type_fold"/>
</dbReference>
<feature type="region of interest" description="Disordered" evidence="7">
    <location>
        <begin position="476"/>
        <end position="498"/>
    </location>
</feature>
<dbReference type="InterPro" id="IPR003891">
    <property type="entry name" value="Initiation_fac_eIF4g_MI"/>
</dbReference>
<evidence type="ECO:0000313" key="10">
    <source>
        <dbReference type="Proteomes" id="UP001630127"/>
    </source>
</evidence>
<evidence type="ECO:0000256" key="6">
    <source>
        <dbReference type="ARBA" id="ARBA00023242"/>
    </source>
</evidence>
<dbReference type="InterPro" id="IPR003890">
    <property type="entry name" value="MIF4G-like_typ-3"/>
</dbReference>
<comment type="similarity">
    <text evidence="2">Belongs to the CWC22 family.</text>
</comment>
<dbReference type="Pfam" id="PF02854">
    <property type="entry name" value="MIF4G"/>
    <property type="match status" value="1"/>
</dbReference>
<protein>
    <recommendedName>
        <fullName evidence="8">MI domain-containing protein</fullName>
    </recommendedName>
</protein>
<dbReference type="PROSITE" id="PS51366">
    <property type="entry name" value="MI"/>
    <property type="match status" value="1"/>
</dbReference>
<evidence type="ECO:0000256" key="1">
    <source>
        <dbReference type="ARBA" id="ARBA00004123"/>
    </source>
</evidence>
<evidence type="ECO:0000256" key="5">
    <source>
        <dbReference type="ARBA" id="ARBA00023187"/>
    </source>
</evidence>
<dbReference type="SMART" id="SM00544">
    <property type="entry name" value="MA3"/>
    <property type="match status" value="1"/>
</dbReference>
<dbReference type="PANTHER" id="PTHR18034">
    <property type="entry name" value="CELL CYCLE CONTROL PROTEIN CWF22-RELATED"/>
    <property type="match status" value="1"/>
</dbReference>
<name>A0ABD2ZN20_9GENT</name>
<dbReference type="GO" id="GO:0006397">
    <property type="term" value="P:mRNA processing"/>
    <property type="evidence" value="ECO:0007669"/>
    <property type="project" value="UniProtKB-KW"/>
</dbReference>
<dbReference type="GO" id="GO:0006417">
    <property type="term" value="P:regulation of translation"/>
    <property type="evidence" value="ECO:0007669"/>
    <property type="project" value="UniProtKB-KW"/>
</dbReference>
<comment type="caution">
    <text evidence="9">The sequence shown here is derived from an EMBL/GenBank/DDBJ whole genome shotgun (WGS) entry which is preliminary data.</text>
</comment>
<dbReference type="SMART" id="SM00543">
    <property type="entry name" value="MIF4G"/>
    <property type="match status" value="1"/>
</dbReference>
<dbReference type="GO" id="GO:0008380">
    <property type="term" value="P:RNA splicing"/>
    <property type="evidence" value="ECO:0007669"/>
    <property type="project" value="UniProtKB-KW"/>
</dbReference>
<evidence type="ECO:0000256" key="7">
    <source>
        <dbReference type="SAM" id="MobiDB-lite"/>
    </source>
</evidence>
<dbReference type="Gene3D" id="1.25.40.180">
    <property type="match status" value="1"/>
</dbReference>
<dbReference type="EMBL" id="JBJUIK010000008">
    <property type="protein sequence ID" value="KAL3520534.1"/>
    <property type="molecule type" value="Genomic_DNA"/>
</dbReference>
<sequence>MDDSMESSQRPMWDALKTSINELVNKVTVSNLTGVAAELLTENLIWGRGLFCSAILESAVGSHTLAPVFAALVAAINSKYPDVGYLLIKRVVDKLKIAIKRNDKHLLVPLVKLLAHLILQGVVHELLALEFLFVLLQDPTGESIKAAVLLVQQCSSAVGEYSPRGLDEIYQSFRELVLEGNMNEHIPCLIDGLFAIGISKLKGYPAVCPEPDIVDLDDQVTHEISLCNDNDPEMYLDLFHPDSQVLMNDEERYKLLKAIVLREDEGDSDEDETESDLVNLRRTIFLTLMSGTDYEDAGQKLINLPLQSNQEMELCNMLLDCSSHQKTCNRYFTLVAQRLCRLNDVYRENFKNCFVLQYSNVHSLGTNKLHNVAKFFAHLLSSDSLTWHILVYIRLTEEDMTPSSLVFIKILFQELAEELGVPLVKKRLNDPALQGSLDSIFPKDNLKNLQFSINFFASIGLEGLTKNLREYLKNMEKQNQVSHSDEETQSSASSVPKN</sequence>
<organism evidence="9 10">
    <name type="scientific">Cinchona calisaya</name>
    <dbReference type="NCBI Taxonomy" id="153742"/>
    <lineage>
        <taxon>Eukaryota</taxon>
        <taxon>Viridiplantae</taxon>
        <taxon>Streptophyta</taxon>
        <taxon>Embryophyta</taxon>
        <taxon>Tracheophyta</taxon>
        <taxon>Spermatophyta</taxon>
        <taxon>Magnoliopsida</taxon>
        <taxon>eudicotyledons</taxon>
        <taxon>Gunneridae</taxon>
        <taxon>Pentapetalae</taxon>
        <taxon>asterids</taxon>
        <taxon>lamiids</taxon>
        <taxon>Gentianales</taxon>
        <taxon>Rubiaceae</taxon>
        <taxon>Cinchonoideae</taxon>
        <taxon>Cinchoneae</taxon>
        <taxon>Cinchona</taxon>
    </lineage>
</organism>
<reference evidence="9 10" key="1">
    <citation type="submission" date="2024-11" db="EMBL/GenBank/DDBJ databases">
        <title>A near-complete genome assembly of Cinchona calisaya.</title>
        <authorList>
            <person name="Lian D.C."/>
            <person name="Zhao X.W."/>
            <person name="Wei L."/>
        </authorList>
    </citation>
    <scope>NUCLEOTIDE SEQUENCE [LARGE SCALE GENOMIC DNA]</scope>
    <source>
        <tissue evidence="9">Nenye</tissue>
    </source>
</reference>
<dbReference type="GO" id="GO:0005634">
    <property type="term" value="C:nucleus"/>
    <property type="evidence" value="ECO:0007669"/>
    <property type="project" value="UniProtKB-SubCell"/>
</dbReference>
<evidence type="ECO:0000313" key="9">
    <source>
        <dbReference type="EMBL" id="KAL3520534.1"/>
    </source>
</evidence>
<proteinExistence type="inferred from homology"/>
<keyword evidence="3" id="KW-0507">mRNA processing</keyword>
<accession>A0ABD2ZN20</accession>
<dbReference type="Pfam" id="PF02847">
    <property type="entry name" value="MA3"/>
    <property type="match status" value="1"/>
</dbReference>